<dbReference type="EMBL" id="PGFB01000005">
    <property type="protein sequence ID" value="PJJ55441.1"/>
    <property type="molecule type" value="Genomic_DNA"/>
</dbReference>
<dbReference type="OrthoDB" id="5541002at2"/>
<name>A0A2M9BBW2_9MICO</name>
<dbReference type="RefSeq" id="WP_100345579.1">
    <property type="nucleotide sequence ID" value="NZ_PGFB01000005.1"/>
</dbReference>
<evidence type="ECO:0000313" key="2">
    <source>
        <dbReference type="EMBL" id="PJJ55441.1"/>
    </source>
</evidence>
<dbReference type="Proteomes" id="UP000230161">
    <property type="component" value="Unassembled WGS sequence"/>
</dbReference>
<protein>
    <submittedName>
        <fullName evidence="2">Uncharacterized protein</fullName>
    </submittedName>
</protein>
<feature type="compositionally biased region" description="Low complexity" evidence="1">
    <location>
        <begin position="134"/>
        <end position="147"/>
    </location>
</feature>
<organism evidence="2 3">
    <name type="scientific">Compostimonas suwonensis</name>
    <dbReference type="NCBI Taxonomy" id="1048394"/>
    <lineage>
        <taxon>Bacteria</taxon>
        <taxon>Bacillati</taxon>
        <taxon>Actinomycetota</taxon>
        <taxon>Actinomycetes</taxon>
        <taxon>Micrococcales</taxon>
        <taxon>Microbacteriaceae</taxon>
        <taxon>Compostimonas</taxon>
    </lineage>
</organism>
<evidence type="ECO:0000313" key="3">
    <source>
        <dbReference type="Proteomes" id="UP000230161"/>
    </source>
</evidence>
<feature type="region of interest" description="Disordered" evidence="1">
    <location>
        <begin position="121"/>
        <end position="147"/>
    </location>
</feature>
<dbReference type="AlphaFoldDB" id="A0A2M9BBW2"/>
<proteinExistence type="predicted"/>
<keyword evidence="3" id="KW-1185">Reference proteome</keyword>
<comment type="caution">
    <text evidence="2">The sequence shown here is derived from an EMBL/GenBank/DDBJ whole genome shotgun (WGS) entry which is preliminary data.</text>
</comment>
<accession>A0A2M9BBW2</accession>
<reference evidence="2 3" key="1">
    <citation type="submission" date="2017-11" db="EMBL/GenBank/DDBJ databases">
        <title>Genomic Encyclopedia of Archaeal and Bacterial Type Strains, Phase II (KMG-II): From Individual Species to Whole Genera.</title>
        <authorList>
            <person name="Goeker M."/>
        </authorList>
    </citation>
    <scope>NUCLEOTIDE SEQUENCE [LARGE SCALE GENOMIC DNA]</scope>
    <source>
        <strain evidence="2 3">DSM 25625</strain>
    </source>
</reference>
<gene>
    <name evidence="2" type="ORF">CLV54_2785</name>
</gene>
<sequence length="147" mass="16828">MATPRYRPEQFVDSGWGSGTPERKARFVNSLLRFIADDFPREQFTRPLYLGLSTHGYFGFIAHYDIHGFYDEQLSTPARRERFLSDLARDCQKDAHLDRPDLWSDVKAVLASRLMPEEPLRSPRRLAPASSFGARPTAARPDAPTLF</sequence>
<evidence type="ECO:0000256" key="1">
    <source>
        <dbReference type="SAM" id="MobiDB-lite"/>
    </source>
</evidence>